<organism evidence="2 3">
    <name type="scientific">Vibrio proteolyticus NBRC 13287</name>
    <dbReference type="NCBI Taxonomy" id="1219065"/>
    <lineage>
        <taxon>Bacteria</taxon>
        <taxon>Pseudomonadati</taxon>
        <taxon>Pseudomonadota</taxon>
        <taxon>Gammaproteobacteria</taxon>
        <taxon>Vibrionales</taxon>
        <taxon>Vibrionaceae</taxon>
        <taxon>Vibrio</taxon>
    </lineage>
</organism>
<evidence type="ECO:0000256" key="1">
    <source>
        <dbReference type="SAM" id="SignalP"/>
    </source>
</evidence>
<dbReference type="STRING" id="1219065.VPR01S_01_01070"/>
<dbReference type="CDD" id="cd01071">
    <property type="entry name" value="PBP2_PhnD_like"/>
    <property type="match status" value="1"/>
</dbReference>
<dbReference type="eggNOG" id="COG3221">
    <property type="taxonomic scope" value="Bacteria"/>
</dbReference>
<keyword evidence="1" id="KW-0732">Signal</keyword>
<evidence type="ECO:0000313" key="2">
    <source>
        <dbReference type="EMBL" id="GAD65335.1"/>
    </source>
</evidence>
<dbReference type="PANTHER" id="PTHR35841">
    <property type="entry name" value="PHOSPHONATES-BINDING PERIPLASMIC PROTEIN"/>
    <property type="match status" value="1"/>
</dbReference>
<feature type="signal peptide" evidence="1">
    <location>
        <begin position="1"/>
        <end position="19"/>
    </location>
</feature>
<dbReference type="RefSeq" id="WP_021703327.1">
    <property type="nucleotide sequence ID" value="NZ_BATJ01000001.1"/>
</dbReference>
<protein>
    <submittedName>
        <fullName evidence="2">Putative ABC transporter substrate-binding protein</fullName>
    </submittedName>
</protein>
<dbReference type="EMBL" id="BATJ01000001">
    <property type="protein sequence ID" value="GAD65335.1"/>
    <property type="molecule type" value="Genomic_DNA"/>
</dbReference>
<keyword evidence="3" id="KW-1185">Reference proteome</keyword>
<evidence type="ECO:0000313" key="3">
    <source>
        <dbReference type="Proteomes" id="UP000016570"/>
    </source>
</evidence>
<dbReference type="AlphaFoldDB" id="U2ZV92"/>
<dbReference type="PANTHER" id="PTHR35841:SF1">
    <property type="entry name" value="PHOSPHONATES-BINDING PERIPLASMIC PROTEIN"/>
    <property type="match status" value="1"/>
</dbReference>
<sequence length="269" mass="29729">MKRFLILLIAATSSPFSLADSLTFGIVPQQSASRLAEQWTPLLNQLSEELGQKVVFTTAVDIPTFEQRLANGDYDFAYMNPYHYTVFSQSPGYQAIAKAKNKKIRGIIVVRKDSGIDSPNQLQGTTLAFPSPAAFAASVLTRDYLAQQHIDFTPAYVRSHDSVYLSVANGFYPAGGGVMRTFNSIPAELRAQLTPIWTTEAYTPHAIAAHPDLPQSTVDAFQRLLVKLDQTTDGKVQLKPLNIEGFEAASDSDWNDVRSLRIDVLENEE</sequence>
<dbReference type="SUPFAM" id="SSF53850">
    <property type="entry name" value="Periplasmic binding protein-like II"/>
    <property type="match status" value="1"/>
</dbReference>
<reference evidence="2 3" key="1">
    <citation type="submission" date="2013-09" db="EMBL/GenBank/DDBJ databases">
        <title>Whole genome shotgun sequence of Vibrio proteolyticus NBRC 13287.</title>
        <authorList>
            <person name="Isaki S."/>
            <person name="Hosoyama A."/>
            <person name="Numata M."/>
            <person name="Hashimoto M."/>
            <person name="Hosoyama Y."/>
            <person name="Tsuchikane K."/>
            <person name="Noguchi M."/>
            <person name="Hirakata S."/>
            <person name="Ichikawa N."/>
            <person name="Ohji S."/>
            <person name="Yamazoe A."/>
            <person name="Fujita N."/>
        </authorList>
    </citation>
    <scope>NUCLEOTIDE SEQUENCE [LARGE SCALE GENOMIC DNA]</scope>
    <source>
        <strain evidence="2 3">NBRC 13287</strain>
    </source>
</reference>
<dbReference type="Gene3D" id="3.40.190.10">
    <property type="entry name" value="Periplasmic binding protein-like II"/>
    <property type="match status" value="2"/>
</dbReference>
<name>U2ZV92_VIBPR</name>
<comment type="caution">
    <text evidence="2">The sequence shown here is derived from an EMBL/GenBank/DDBJ whole genome shotgun (WGS) entry which is preliminary data.</text>
</comment>
<feature type="chain" id="PRO_5004637426" evidence="1">
    <location>
        <begin position="20"/>
        <end position="269"/>
    </location>
</feature>
<dbReference type="Proteomes" id="UP000016570">
    <property type="component" value="Unassembled WGS sequence"/>
</dbReference>
<gene>
    <name evidence="2" type="ORF">VPR01S_01_01070</name>
</gene>
<accession>U2ZV92</accession>
<proteinExistence type="predicted"/>
<dbReference type="Pfam" id="PF12974">
    <property type="entry name" value="Phosphonate-bd"/>
    <property type="match status" value="1"/>
</dbReference>